<feature type="compositionally biased region" description="Basic and acidic residues" evidence="1">
    <location>
        <begin position="115"/>
        <end position="128"/>
    </location>
</feature>
<keyword evidence="2" id="KW-0732">Signal</keyword>
<sequence length="644" mass="69353">MHLSPLQSRLAASLVASCLLILLYLVLFPPNFALAAELNEALPAVFDDFDLPTDPGPRGPPDAMYEPEFSAFDRSILGRAPDGVTSLTNNEPMPMNAEEGSTQNFVFALPQVSERGTEEGRLELRSEDNVSGEGNTGAGATGQEETGEEEGQSLTRRQASRKVYISANTCQQPQPIDPSKTTLDPPQLILFVSTTAANQAPGPLADKGTQDMVVFNEGAVVYSFTTDREVYIGIHAPNVSEAFSGIYNFRVVASVDSYYYSYNKDDLLLVDTDSQGALLVTHNLTDSTDPSEQAAIMQTQPYVFFAHPKGDRAVNGLRYSYCGLENYALIAATKDGRQSSLVKTSMTTRAFSKFPFAASGQGNLPKQQFFLTGLNSSTEYIGILARDGIDRGALGKRQTASERGNEVFQPTDFTTNSNRSNCALVIDLTFCDQVAYSVPSNPAFGNSTRLAEFYDAYASSMYANFDKSLAQVACEAPSSQRYSLARTCADCAAAYKAWLCSVTIPHCEDFSSTADFLQARAVGQPFPNGETLDPATLAKYDNTAAYMASRNSLIDEVIKPGPYKELLPCDDLCYKLVQSCPASLQFGCPQPGGKGFKGNYETRDPSGALRCNFPGSAHFPSAGGRAGVDWGVVVGAVVVGLLVV</sequence>
<dbReference type="InterPro" id="IPR024338">
    <property type="entry name" value="MID1/Yam8"/>
</dbReference>
<gene>
    <name evidence="3" type="ORF">C8A01DRAFT_13479</name>
</gene>
<dbReference type="PANTHER" id="PTHR39142:SF1">
    <property type="entry name" value="AEL197CP"/>
    <property type="match status" value="1"/>
</dbReference>
<dbReference type="GO" id="GO:0005262">
    <property type="term" value="F:calcium channel activity"/>
    <property type="evidence" value="ECO:0007669"/>
    <property type="project" value="InterPro"/>
</dbReference>
<reference evidence="4" key="1">
    <citation type="journal article" date="2023" name="Mol. Phylogenet. Evol.">
        <title>Genome-scale phylogeny and comparative genomics of the fungal order Sordariales.</title>
        <authorList>
            <person name="Hensen N."/>
            <person name="Bonometti L."/>
            <person name="Westerberg I."/>
            <person name="Brannstrom I.O."/>
            <person name="Guillou S."/>
            <person name="Cros-Aarteil S."/>
            <person name="Calhoun S."/>
            <person name="Haridas S."/>
            <person name="Kuo A."/>
            <person name="Mondo S."/>
            <person name="Pangilinan J."/>
            <person name="Riley R."/>
            <person name="LaButti K."/>
            <person name="Andreopoulos B."/>
            <person name="Lipzen A."/>
            <person name="Chen C."/>
            <person name="Yan M."/>
            <person name="Daum C."/>
            <person name="Ng V."/>
            <person name="Clum A."/>
            <person name="Steindorff A."/>
            <person name="Ohm R.A."/>
            <person name="Martin F."/>
            <person name="Silar P."/>
            <person name="Natvig D.O."/>
            <person name="Lalanne C."/>
            <person name="Gautier V."/>
            <person name="Ament-Velasquez S.L."/>
            <person name="Kruys A."/>
            <person name="Hutchinson M.I."/>
            <person name="Powell A.J."/>
            <person name="Barry K."/>
            <person name="Miller A.N."/>
            <person name="Grigoriev I.V."/>
            <person name="Debuchy R."/>
            <person name="Gladieux P."/>
            <person name="Hiltunen Thoren M."/>
            <person name="Johannesson H."/>
        </authorList>
    </citation>
    <scope>NUCLEOTIDE SEQUENCE [LARGE SCALE GENOMIC DNA]</scope>
    <source>
        <strain evidence="4">CBS 284.82</strain>
    </source>
</reference>
<dbReference type="EMBL" id="MU854334">
    <property type="protein sequence ID" value="KAK4042879.1"/>
    <property type="molecule type" value="Genomic_DNA"/>
</dbReference>
<feature type="region of interest" description="Disordered" evidence="1">
    <location>
        <begin position="115"/>
        <end position="158"/>
    </location>
</feature>
<dbReference type="AlphaFoldDB" id="A0AAN6PKW9"/>
<evidence type="ECO:0000313" key="3">
    <source>
        <dbReference type="EMBL" id="KAK4042879.1"/>
    </source>
</evidence>
<name>A0AAN6PKW9_9PEZI</name>
<dbReference type="PANTHER" id="PTHR39142">
    <property type="entry name" value="MID1P"/>
    <property type="match status" value="1"/>
</dbReference>
<proteinExistence type="predicted"/>
<dbReference type="Proteomes" id="UP001303115">
    <property type="component" value="Unassembled WGS sequence"/>
</dbReference>
<dbReference type="GO" id="GO:0098703">
    <property type="term" value="P:calcium ion import across plasma membrane"/>
    <property type="evidence" value="ECO:0007669"/>
    <property type="project" value="InterPro"/>
</dbReference>
<organism evidence="3 4">
    <name type="scientific">Parachaetomium inaequale</name>
    <dbReference type="NCBI Taxonomy" id="2588326"/>
    <lineage>
        <taxon>Eukaryota</taxon>
        <taxon>Fungi</taxon>
        <taxon>Dikarya</taxon>
        <taxon>Ascomycota</taxon>
        <taxon>Pezizomycotina</taxon>
        <taxon>Sordariomycetes</taxon>
        <taxon>Sordariomycetidae</taxon>
        <taxon>Sordariales</taxon>
        <taxon>Chaetomiaceae</taxon>
        <taxon>Parachaetomium</taxon>
    </lineage>
</organism>
<keyword evidence="4" id="KW-1185">Reference proteome</keyword>
<protein>
    <submittedName>
        <fullName evidence="3">Stretch-activated Ca-permeable channel</fullName>
    </submittedName>
</protein>
<comment type="caution">
    <text evidence="3">The sequence shown here is derived from an EMBL/GenBank/DDBJ whole genome shotgun (WGS) entry which is preliminary data.</text>
</comment>
<evidence type="ECO:0000256" key="2">
    <source>
        <dbReference type="SAM" id="SignalP"/>
    </source>
</evidence>
<feature type="signal peptide" evidence="2">
    <location>
        <begin position="1"/>
        <end position="35"/>
    </location>
</feature>
<dbReference type="Pfam" id="PF12929">
    <property type="entry name" value="Mid1"/>
    <property type="match status" value="1"/>
</dbReference>
<evidence type="ECO:0000313" key="4">
    <source>
        <dbReference type="Proteomes" id="UP001303115"/>
    </source>
</evidence>
<accession>A0AAN6PKW9</accession>
<evidence type="ECO:0000256" key="1">
    <source>
        <dbReference type="SAM" id="MobiDB-lite"/>
    </source>
</evidence>
<feature type="chain" id="PRO_5042927985" evidence="2">
    <location>
        <begin position="36"/>
        <end position="644"/>
    </location>
</feature>